<keyword evidence="3 7" id="KW-0812">Transmembrane</keyword>
<dbReference type="GO" id="GO:0030258">
    <property type="term" value="P:lipid modification"/>
    <property type="evidence" value="ECO:0007669"/>
    <property type="project" value="TreeGrafter"/>
</dbReference>
<organism evidence="8 9">
    <name type="scientific">Panagrolaimus superbus</name>
    <dbReference type="NCBI Taxonomy" id="310955"/>
    <lineage>
        <taxon>Eukaryota</taxon>
        <taxon>Metazoa</taxon>
        <taxon>Ecdysozoa</taxon>
        <taxon>Nematoda</taxon>
        <taxon>Chromadorea</taxon>
        <taxon>Rhabditida</taxon>
        <taxon>Tylenchina</taxon>
        <taxon>Panagrolaimomorpha</taxon>
        <taxon>Panagrolaimoidea</taxon>
        <taxon>Panagrolaimidae</taxon>
        <taxon>Panagrolaimus</taxon>
    </lineage>
</organism>
<dbReference type="GO" id="GO:0016746">
    <property type="term" value="F:acyltransferase activity"/>
    <property type="evidence" value="ECO:0007669"/>
    <property type="project" value="UniProtKB-KW"/>
</dbReference>
<feature type="transmembrane region" description="Helical" evidence="7">
    <location>
        <begin position="357"/>
        <end position="380"/>
    </location>
</feature>
<feature type="transmembrane region" description="Helical" evidence="7">
    <location>
        <begin position="28"/>
        <end position="47"/>
    </location>
</feature>
<keyword evidence="5 7" id="KW-0472">Membrane</keyword>
<feature type="transmembrane region" description="Helical" evidence="7">
    <location>
        <begin position="220"/>
        <end position="239"/>
    </location>
</feature>
<evidence type="ECO:0000256" key="7">
    <source>
        <dbReference type="SAM" id="Phobius"/>
    </source>
</evidence>
<protein>
    <submittedName>
        <fullName evidence="9">Uncharacterized protein</fullName>
    </submittedName>
</protein>
<dbReference type="PANTHER" id="PTHR13906:SF4">
    <property type="entry name" value="LYSOPHOSPHOLIPID ACYLTRANSFERASE 6"/>
    <property type="match status" value="1"/>
</dbReference>
<accession>A0A914XZ88</accession>
<evidence type="ECO:0000256" key="6">
    <source>
        <dbReference type="ARBA" id="ARBA00023315"/>
    </source>
</evidence>
<evidence type="ECO:0000256" key="3">
    <source>
        <dbReference type="ARBA" id="ARBA00022692"/>
    </source>
</evidence>
<comment type="subcellular location">
    <subcellularLocation>
        <location evidence="1">Membrane</location>
        <topology evidence="1">Multi-pass membrane protein</topology>
    </subcellularLocation>
</comment>
<keyword evidence="2" id="KW-0808">Transferase</keyword>
<feature type="transmembrane region" description="Helical" evidence="7">
    <location>
        <begin position="99"/>
        <end position="118"/>
    </location>
</feature>
<reference evidence="9" key="1">
    <citation type="submission" date="2022-11" db="UniProtKB">
        <authorList>
            <consortium name="WormBaseParasite"/>
        </authorList>
    </citation>
    <scope>IDENTIFICATION</scope>
</reference>
<name>A0A914XZ88_9BILA</name>
<evidence type="ECO:0000256" key="2">
    <source>
        <dbReference type="ARBA" id="ARBA00022679"/>
    </source>
</evidence>
<dbReference type="WBParaSite" id="PSU_v2.g13263.t1">
    <property type="protein sequence ID" value="PSU_v2.g13263.t1"/>
    <property type="gene ID" value="PSU_v2.g13263"/>
</dbReference>
<evidence type="ECO:0000256" key="5">
    <source>
        <dbReference type="ARBA" id="ARBA00023136"/>
    </source>
</evidence>
<sequence>MPGVHTFYDGSKVLEPLADIVGIDVDKVNLVICQFISIGCALVYYKYVSPEKVSKTTRLAFPLIIGLILCYFCYGNAIKHLFGVIGVCYALLQFAPVQHVHRVVFLFSMGYLIFIHWYRWYVLTNYYIDVTGPMMVLVQKTTTLAFSLHDGRVKKHEELNEIQKREALKEVPSVLDYLSYCFHFQTVLTGPLCFYTDFQRFISGENLIVKDKHITPWRPAIAKITFAFCCLAIIIFAGSYTQPEIIAQKEYKSLGLIKWSMTFFFVIFIQRIHYYYAWVLADGVCNLSGFGFNGFDSNGKQKWDLVTNVDPYKVEMALSFKETLDAWNCTTMYWLRRVAFDRVPKNMRTVSTYLLSALWHGFFFGYYLTFLTGALVTVSARIIRRCLRFRFQGSQMSARFYDVITFFATKFALAYTTFPFVTLHLYPGLQVYMETYFILHIFCFLGIFVLPKVFPPERKPKKDDHNGKEVVIEKKEENRNGAPTVYERFSGLPIAGYIPQDQKFKG</sequence>
<evidence type="ECO:0000256" key="1">
    <source>
        <dbReference type="ARBA" id="ARBA00004141"/>
    </source>
</evidence>
<keyword evidence="4 7" id="KW-1133">Transmembrane helix</keyword>
<dbReference type="Pfam" id="PF03062">
    <property type="entry name" value="MBOAT"/>
    <property type="match status" value="1"/>
</dbReference>
<dbReference type="AlphaFoldDB" id="A0A914XZ88"/>
<evidence type="ECO:0000256" key="4">
    <source>
        <dbReference type="ARBA" id="ARBA00022989"/>
    </source>
</evidence>
<feature type="transmembrane region" description="Helical" evidence="7">
    <location>
        <begin position="251"/>
        <end position="269"/>
    </location>
</feature>
<feature type="transmembrane region" description="Helical" evidence="7">
    <location>
        <begin position="59"/>
        <end position="79"/>
    </location>
</feature>
<keyword evidence="8" id="KW-1185">Reference proteome</keyword>
<evidence type="ECO:0000313" key="8">
    <source>
        <dbReference type="Proteomes" id="UP000887577"/>
    </source>
</evidence>
<dbReference type="InterPro" id="IPR049941">
    <property type="entry name" value="LPLAT_7/PORCN-like"/>
</dbReference>
<proteinExistence type="predicted"/>
<keyword evidence="6" id="KW-0012">Acyltransferase</keyword>
<evidence type="ECO:0000313" key="9">
    <source>
        <dbReference type="WBParaSite" id="PSU_v2.g13263.t1"/>
    </source>
</evidence>
<feature type="transmembrane region" description="Helical" evidence="7">
    <location>
        <begin position="400"/>
        <end position="423"/>
    </location>
</feature>
<dbReference type="InterPro" id="IPR004299">
    <property type="entry name" value="MBOAT_fam"/>
</dbReference>
<feature type="transmembrane region" description="Helical" evidence="7">
    <location>
        <begin position="276"/>
        <end position="295"/>
    </location>
</feature>
<dbReference type="Proteomes" id="UP000887577">
    <property type="component" value="Unplaced"/>
</dbReference>
<feature type="transmembrane region" description="Helical" evidence="7">
    <location>
        <begin position="435"/>
        <end position="454"/>
    </location>
</feature>
<dbReference type="PANTHER" id="PTHR13906">
    <property type="entry name" value="PORCUPINE"/>
    <property type="match status" value="1"/>
</dbReference>
<dbReference type="GO" id="GO:0016020">
    <property type="term" value="C:membrane"/>
    <property type="evidence" value="ECO:0007669"/>
    <property type="project" value="UniProtKB-SubCell"/>
</dbReference>